<gene>
    <name evidence="1" type="ORF">DBV15_09629</name>
</gene>
<organism evidence="1 2">
    <name type="scientific">Temnothorax longispinosus</name>
    <dbReference type="NCBI Taxonomy" id="300112"/>
    <lineage>
        <taxon>Eukaryota</taxon>
        <taxon>Metazoa</taxon>
        <taxon>Ecdysozoa</taxon>
        <taxon>Arthropoda</taxon>
        <taxon>Hexapoda</taxon>
        <taxon>Insecta</taxon>
        <taxon>Pterygota</taxon>
        <taxon>Neoptera</taxon>
        <taxon>Endopterygota</taxon>
        <taxon>Hymenoptera</taxon>
        <taxon>Apocrita</taxon>
        <taxon>Aculeata</taxon>
        <taxon>Formicoidea</taxon>
        <taxon>Formicidae</taxon>
        <taxon>Myrmicinae</taxon>
        <taxon>Temnothorax</taxon>
    </lineage>
</organism>
<dbReference type="PANTHER" id="PTHR20905:SF32">
    <property type="entry name" value="ARYLALKYLAMINE N-ACETYLTRANSFERASE-LIKE 7, ISOFORM A"/>
    <property type="match status" value="1"/>
</dbReference>
<protein>
    <recommendedName>
        <fullName evidence="3">N-acetyltransferase domain-containing protein</fullName>
    </recommendedName>
</protein>
<accession>A0A4S2L6F3</accession>
<name>A0A4S2L6F3_9HYME</name>
<comment type="caution">
    <text evidence="1">The sequence shown here is derived from an EMBL/GenBank/DDBJ whole genome shotgun (WGS) entry which is preliminary data.</text>
</comment>
<sequence>MLDGGLVNIEQRSAHNVEKVYVSRTFEQSIYNLTRLYTKKVSIGTHRSRFTEVSRIKPSGQPPKVWKVIEKTGRDGKPMKFTIQEIPEDRYEDAVQHMCTYFLADEPMCYCLNAKDDPLFVQDMGMTVRTVLAEGISIAAFIDNPNGGKPIIAGMNVLGTDNKNEPDYIYEFKSENCKFMCAILAKATKVVYERYHGIDKYLYAIGLSVDPAYRGYGLGKDILKTRDLIGPMYGVPATSQVFSSIFSQKPAAEAGFEEFSKTNFSSLVDKNGKEYFPGISTKEFKVMGKRLPENVIEKMPRIKPSGQPPKVWKLIEKTDKDGKPMKFTIQEIPEDRYEDAVQHMCTYFLVDEPTCQCLNAKDDPVFVRDIRTRWRLLLAEGISIAAFTDNPNGGKPIIAGMNVLGIHSKNEKDNIYEFKSEKCKYRSEIVANATKVVYERYHGIDKYLYDIGLSVDPAYRGYGLGKDILKIRDLIGPMYGVPATSTGFTSIISQKSAADVGFEEFSKTNFTDLVDKNGKEYYPGISTKEFKVMVWKLVEKTDKNGKPMKFTIQEIPEDRYEDAVQHMCTYFLADEPTCHCLNAKDDPVFVRDASTIWRLLLAEGISIAAFTDNPNGGKPIIAGMNALGIGSKSEKDSISSYEYKSEKCKITFDIIPSATKMVYERYGVDKYLYAIGLSVDPDYRGYGLGKDILKIRDLIGPMYGVPATSTAFTSIMAQKSAAGAGFEEFSKENFTDLVDKNGKEYFPGINSKEFKIMVWKLVEKTDKNGKPMKFTIQEIPEDRYEDAVQHMCTYFLADEPTCHCLNAKDDPVFVRDISTIWRLLLAEGISIAAFTDNPNGGKPIIAGMNALGIDSKSEKDSISGFEFKSEKCKNTFDIIASATKVVYERYGVDKYLYAIGLSVDPDYRGYGLGKDILKIRDLIGPMYGVPATSTAFTSIISQKSAAGAGFEEFSKKNFTDLVDKNGKEYFPGINSKEFKIMEVRNNCKKRIKENRNLSKILKNLLYGLHKRCQNNKVIEKMPRIRPSGHPPKVWQLIEIMDKDEKSSIKFTIQEIPEDRYEDAVQYMCTHFLADEPICQCLNAKNDPLFVQDISALWRLSLAQGISIAAFIDNPDGGKPIIVAINVLGVEVNSQRGSISHYQFKSEKCKKTLEIISNAKKKVLYKRFGFDKYLYANGLSTHPDYRGYGLGKNMLKIRELIGPMYGIPTTVSVFTSIFSQQSAAKAGYEEYLTKNFSDLVDKDEEGYFSGTDVTLKIMGKRLL</sequence>
<evidence type="ECO:0000313" key="2">
    <source>
        <dbReference type="Proteomes" id="UP000310200"/>
    </source>
</evidence>
<dbReference type="EMBL" id="QBLH01000004">
    <property type="protein sequence ID" value="TGZ58403.1"/>
    <property type="molecule type" value="Genomic_DNA"/>
</dbReference>
<reference evidence="1 2" key="1">
    <citation type="journal article" date="2019" name="Philos. Trans. R. Soc. Lond., B, Biol. Sci.">
        <title>Ant behaviour and brain gene expression of defending hosts depend on the ecological success of the intruding social parasite.</title>
        <authorList>
            <person name="Kaur R."/>
            <person name="Stoldt M."/>
            <person name="Jongepier E."/>
            <person name="Feldmeyer B."/>
            <person name="Menzel F."/>
            <person name="Bornberg-Bauer E."/>
            <person name="Foitzik S."/>
        </authorList>
    </citation>
    <scope>NUCLEOTIDE SEQUENCE [LARGE SCALE GENOMIC DNA]</scope>
    <source>
        <tissue evidence="1">Whole body</tissue>
    </source>
</reference>
<dbReference type="PANTHER" id="PTHR20905">
    <property type="entry name" value="N-ACETYLTRANSFERASE-RELATED"/>
    <property type="match status" value="1"/>
</dbReference>
<evidence type="ECO:0000313" key="1">
    <source>
        <dbReference type="EMBL" id="TGZ58403.1"/>
    </source>
</evidence>
<evidence type="ECO:0008006" key="3">
    <source>
        <dbReference type="Google" id="ProtNLM"/>
    </source>
</evidence>
<dbReference type="Proteomes" id="UP000310200">
    <property type="component" value="Unassembled WGS sequence"/>
</dbReference>
<keyword evidence="2" id="KW-1185">Reference proteome</keyword>
<dbReference type="SUPFAM" id="SSF55729">
    <property type="entry name" value="Acyl-CoA N-acyltransferases (Nat)"/>
    <property type="match status" value="1"/>
</dbReference>
<dbReference type="GO" id="GO:0008080">
    <property type="term" value="F:N-acetyltransferase activity"/>
    <property type="evidence" value="ECO:0007669"/>
    <property type="project" value="TreeGrafter"/>
</dbReference>
<dbReference type="Gene3D" id="3.40.630.30">
    <property type="match status" value="5"/>
</dbReference>
<dbReference type="AlphaFoldDB" id="A0A4S2L6F3"/>
<proteinExistence type="predicted"/>
<dbReference type="InterPro" id="IPR016181">
    <property type="entry name" value="Acyl_CoA_acyltransferase"/>
</dbReference>